<dbReference type="Pfam" id="PF00077">
    <property type="entry name" value="RVP"/>
    <property type="match status" value="1"/>
</dbReference>
<keyword evidence="7" id="KW-0695">RNA-directed DNA polymerase</keyword>
<evidence type="ECO:0000256" key="6">
    <source>
        <dbReference type="ARBA" id="ARBA00022801"/>
    </source>
</evidence>
<dbReference type="InterPro" id="IPR018061">
    <property type="entry name" value="Retropepsins"/>
</dbReference>
<comment type="caution">
    <text evidence="9">The sequence shown here is derived from an EMBL/GenBank/DDBJ whole genome shotgun (WGS) entry which is preliminary data.</text>
</comment>
<dbReference type="GO" id="GO:0006508">
    <property type="term" value="P:proteolysis"/>
    <property type="evidence" value="ECO:0007669"/>
    <property type="project" value="UniProtKB-KW"/>
</dbReference>
<dbReference type="InterPro" id="IPR043502">
    <property type="entry name" value="DNA/RNA_pol_sf"/>
</dbReference>
<evidence type="ECO:0000256" key="4">
    <source>
        <dbReference type="ARBA" id="ARBA00022722"/>
    </source>
</evidence>
<evidence type="ECO:0000256" key="5">
    <source>
        <dbReference type="ARBA" id="ARBA00022759"/>
    </source>
</evidence>
<dbReference type="Gene3D" id="3.30.70.270">
    <property type="match status" value="1"/>
</dbReference>
<dbReference type="GO" id="GO:0004519">
    <property type="term" value="F:endonuclease activity"/>
    <property type="evidence" value="ECO:0007669"/>
    <property type="project" value="UniProtKB-KW"/>
</dbReference>
<dbReference type="InterPro" id="IPR000477">
    <property type="entry name" value="RT_dom"/>
</dbReference>
<dbReference type="PANTHER" id="PTHR24559">
    <property type="entry name" value="TRANSPOSON TY3-I GAG-POL POLYPROTEIN"/>
    <property type="match status" value="1"/>
</dbReference>
<sequence length="532" mass="59602">MEPSGEPPTTILCDNHSAFKLSKNNICHEKRKHLRGGLSGKSNGVANIKIHLSYGKLDFIILESPNSKTGAFRFLVDTGASVNLVKACKLTPETRFKKAERITLQGISPGRPVQTEGTCQIPLRFGSEITTAQFQILNQPPNVPSDGLVGKDFFREQRACINYDDHTIHLKSFSKSLPLIPERESQNQESILLKARSETIVQIKVANPEIEEGVIPELHLSDHVYLSKAMVSVVANNKALATIVNTDVTDHLIEPIPVTLEPLLPDSYPTFMSDKIPKDRVQVPQNLLTLDHLNDEEKASITGICKKYHDVFFLPGDTLSATSSLEYEIRLSDTAPQYAKTYRYPQVHQEEVDKQISDMLKQGIIQPSNSPWSAPLWAVPKKPDSSGNKRWRIVIDYRKLNQVTIGDRFPIPNIEENLDQLGHSKYLTTLDLASGFHQIPVKPSDRPKTVFSTPTGHYEFTRMPFGLKNAPSTFQRVMNAILSGLQGSHCFVYLDDIVIHASSLQQHSEKLSAILDRLRCANLKLQPEKCNF</sequence>
<evidence type="ECO:0000256" key="2">
    <source>
        <dbReference type="ARBA" id="ARBA00022679"/>
    </source>
</evidence>
<evidence type="ECO:0000313" key="9">
    <source>
        <dbReference type="EMBL" id="KAL0269063.1"/>
    </source>
</evidence>
<evidence type="ECO:0000259" key="8">
    <source>
        <dbReference type="PROSITE" id="PS50878"/>
    </source>
</evidence>
<accession>A0AAW2HGT2</accession>
<name>A0AAW2HGT2_9NEOP</name>
<dbReference type="PROSITE" id="PS50878">
    <property type="entry name" value="RT_POL"/>
    <property type="match status" value="1"/>
</dbReference>
<dbReference type="CDD" id="cd00303">
    <property type="entry name" value="retropepsin_like"/>
    <property type="match status" value="1"/>
</dbReference>
<reference evidence="9" key="1">
    <citation type="journal article" date="2024" name="Gigascience">
        <title>Chromosome-level genome of the poultry shaft louse Menopon gallinae provides insight into the host-switching and adaptive evolution of parasitic lice.</title>
        <authorList>
            <person name="Xu Y."/>
            <person name="Ma L."/>
            <person name="Liu S."/>
            <person name="Liang Y."/>
            <person name="Liu Q."/>
            <person name="He Z."/>
            <person name="Tian L."/>
            <person name="Duan Y."/>
            <person name="Cai W."/>
            <person name="Li H."/>
            <person name="Song F."/>
        </authorList>
    </citation>
    <scope>NUCLEOTIDE SEQUENCE</scope>
    <source>
        <strain evidence="9">Cailab_2023a</strain>
    </source>
</reference>
<dbReference type="Gene3D" id="2.40.70.10">
    <property type="entry name" value="Acid Proteases"/>
    <property type="match status" value="1"/>
</dbReference>
<dbReference type="InterPro" id="IPR053134">
    <property type="entry name" value="RNA-dir_DNA_polymerase"/>
</dbReference>
<evidence type="ECO:0000256" key="7">
    <source>
        <dbReference type="ARBA" id="ARBA00022918"/>
    </source>
</evidence>
<evidence type="ECO:0000256" key="3">
    <source>
        <dbReference type="ARBA" id="ARBA00022695"/>
    </source>
</evidence>
<gene>
    <name evidence="9" type="ORF">PYX00_010798</name>
</gene>
<keyword evidence="5" id="KW-0255">Endonuclease</keyword>
<dbReference type="AlphaFoldDB" id="A0AAW2HGT2"/>
<keyword evidence="3" id="KW-0548">Nucleotidyltransferase</keyword>
<dbReference type="GO" id="GO:0003964">
    <property type="term" value="F:RNA-directed DNA polymerase activity"/>
    <property type="evidence" value="ECO:0007669"/>
    <property type="project" value="UniProtKB-KW"/>
</dbReference>
<dbReference type="Gene3D" id="3.10.10.10">
    <property type="entry name" value="HIV Type 1 Reverse Transcriptase, subunit A, domain 1"/>
    <property type="match status" value="1"/>
</dbReference>
<keyword evidence="6" id="KW-0378">Hydrolase</keyword>
<protein>
    <recommendedName>
        <fullName evidence="8">Reverse transcriptase domain-containing protein</fullName>
    </recommendedName>
</protein>
<keyword evidence="1" id="KW-0645">Protease</keyword>
<dbReference type="InterPro" id="IPR043128">
    <property type="entry name" value="Rev_trsase/Diguanyl_cyclase"/>
</dbReference>
<proteinExistence type="predicted"/>
<dbReference type="GO" id="GO:0008233">
    <property type="term" value="F:peptidase activity"/>
    <property type="evidence" value="ECO:0007669"/>
    <property type="project" value="UniProtKB-KW"/>
</dbReference>
<keyword evidence="2" id="KW-0808">Transferase</keyword>
<dbReference type="SUPFAM" id="SSF50630">
    <property type="entry name" value="Acid proteases"/>
    <property type="match status" value="1"/>
</dbReference>
<dbReference type="Pfam" id="PF00078">
    <property type="entry name" value="RVT_1"/>
    <property type="match status" value="1"/>
</dbReference>
<dbReference type="InterPro" id="IPR021109">
    <property type="entry name" value="Peptidase_aspartic_dom_sf"/>
</dbReference>
<dbReference type="SUPFAM" id="SSF56672">
    <property type="entry name" value="DNA/RNA polymerases"/>
    <property type="match status" value="1"/>
</dbReference>
<dbReference type="CDD" id="cd01647">
    <property type="entry name" value="RT_LTR"/>
    <property type="match status" value="1"/>
</dbReference>
<dbReference type="EMBL" id="JARGDH010000005">
    <property type="protein sequence ID" value="KAL0269063.1"/>
    <property type="molecule type" value="Genomic_DNA"/>
</dbReference>
<organism evidence="9">
    <name type="scientific">Menopon gallinae</name>
    <name type="common">poultry shaft louse</name>
    <dbReference type="NCBI Taxonomy" id="328185"/>
    <lineage>
        <taxon>Eukaryota</taxon>
        <taxon>Metazoa</taxon>
        <taxon>Ecdysozoa</taxon>
        <taxon>Arthropoda</taxon>
        <taxon>Hexapoda</taxon>
        <taxon>Insecta</taxon>
        <taxon>Pterygota</taxon>
        <taxon>Neoptera</taxon>
        <taxon>Paraneoptera</taxon>
        <taxon>Psocodea</taxon>
        <taxon>Troctomorpha</taxon>
        <taxon>Phthiraptera</taxon>
        <taxon>Amblycera</taxon>
        <taxon>Menoponidae</taxon>
        <taxon>Menopon</taxon>
    </lineage>
</organism>
<dbReference type="FunFam" id="3.10.10.10:FF:000007">
    <property type="entry name" value="Retrovirus-related Pol polyprotein from transposon 17.6-like Protein"/>
    <property type="match status" value="1"/>
</dbReference>
<dbReference type="PANTHER" id="PTHR24559:SF435">
    <property type="entry name" value="RIBONUCLEASE H"/>
    <property type="match status" value="1"/>
</dbReference>
<evidence type="ECO:0000256" key="1">
    <source>
        <dbReference type="ARBA" id="ARBA00022670"/>
    </source>
</evidence>
<feature type="domain" description="Reverse transcriptase" evidence="8">
    <location>
        <begin position="360"/>
        <end position="532"/>
    </location>
</feature>
<keyword evidence="4" id="KW-0540">Nuclease</keyword>